<accession>A0ACB8UXT0</accession>
<dbReference type="EMBL" id="JALBCA010000036">
    <property type="protein sequence ID" value="KAI2387808.1"/>
    <property type="molecule type" value="Genomic_DNA"/>
</dbReference>
<comment type="caution">
    <text evidence="1">The sequence shown here is derived from an EMBL/GenBank/DDBJ whole genome shotgun (WGS) entry which is preliminary data.</text>
</comment>
<organism evidence="1">
    <name type="scientific">Ophidiomyces ophidiicola</name>
    <dbReference type="NCBI Taxonomy" id="1387563"/>
    <lineage>
        <taxon>Eukaryota</taxon>
        <taxon>Fungi</taxon>
        <taxon>Dikarya</taxon>
        <taxon>Ascomycota</taxon>
        <taxon>Pezizomycotina</taxon>
        <taxon>Eurotiomycetes</taxon>
        <taxon>Eurotiomycetidae</taxon>
        <taxon>Onygenales</taxon>
        <taxon>Onygenaceae</taxon>
        <taxon>Ophidiomyces</taxon>
    </lineage>
</organism>
<reference evidence="1" key="1">
    <citation type="journal article" date="2022" name="bioRxiv">
        <title>Population genetic analysis of Ophidiomyces ophidiicola, the causative agent of snake fungal disease, indicates recent introductions to the USA.</title>
        <authorList>
            <person name="Ladner J.T."/>
            <person name="Palmer J.M."/>
            <person name="Ettinger C.L."/>
            <person name="Stajich J.E."/>
            <person name="Farrell T.M."/>
            <person name="Glorioso B.M."/>
            <person name="Lawson B."/>
            <person name="Price S.J."/>
            <person name="Stengle A.G."/>
            <person name="Grear D.A."/>
            <person name="Lorch J.M."/>
        </authorList>
    </citation>
    <scope>NUCLEOTIDE SEQUENCE</scope>
    <source>
        <strain evidence="1">NWHC 24266-5</strain>
    </source>
</reference>
<name>A0ACB8UXT0_9EURO</name>
<proteinExistence type="predicted"/>
<protein>
    <submittedName>
        <fullName evidence="1">Uncharacterized protein</fullName>
    </submittedName>
</protein>
<gene>
    <name evidence="1" type="ORF">LOY88_002953</name>
</gene>
<evidence type="ECO:0000313" key="1">
    <source>
        <dbReference type="EMBL" id="KAI2387808.1"/>
    </source>
</evidence>
<sequence length="323" mass="35823">MFSHFILLFLSFTVYVFGNAIPATEELAVPAAGITWRSVPKKNQKIAILYRSPLFQKLMQEAVAKRQAQFTPDKRTEVTRLVDIIKTRHTISPNNPPIFDNGHATETTCDQERRHCGAKVTFFTRNSLTKVINVSVTPRPYTEMTRQNHLTTGTLKMQLIQSTARTVATSTGWKLGGKLTGTAKGIGIDLSAEYSQSTEKSETTTQQTWDTIDCPAKHECRFVTVTYSVTISGKCKARPRWTCGSQETYPCEGTPPQQSQTSSSISGKVKGRNHWWGTGVCEQFRNRALQCKKTLEVDCQGTFPLIGENGKAVSQIAAVAVPL</sequence>